<evidence type="ECO:0000313" key="2">
    <source>
        <dbReference type="Proteomes" id="UP000188605"/>
    </source>
</evidence>
<dbReference type="EMBL" id="LJDB01000102">
    <property type="protein sequence ID" value="ONI37890.1"/>
    <property type="molecule type" value="Genomic_DNA"/>
</dbReference>
<accession>A0ACC8X7W7</accession>
<comment type="caution">
    <text evidence="1">The sequence shown here is derived from an EMBL/GenBank/DDBJ whole genome shotgun (WGS) entry which is preliminary data.</text>
</comment>
<proteinExistence type="predicted"/>
<gene>
    <name evidence="1" type="ORF">AN396_12090</name>
</gene>
<reference evidence="1" key="1">
    <citation type="submission" date="2016-08" db="EMBL/GenBank/DDBJ databases">
        <authorList>
            <person name="Ngugi D.K."/>
            <person name="Miyake S."/>
            <person name="Stingl U."/>
        </authorList>
    </citation>
    <scope>NUCLEOTIDE SEQUENCE</scope>
    <source>
        <strain evidence="1">SCG-B11WGA-EpuloA1</strain>
    </source>
</reference>
<sequence length="121" mass="13817">MSIVFENRTDKEIEFIPNKTYNTENKVSESENIVKDKMPSEEPDFIHTQADKPLYKENPNEIMPQADWKTCTVILIIGYIILKSTGTLINFSEWSSTDLLIILMVIGLTGFGLYKLLNEGV</sequence>
<evidence type="ECO:0000313" key="1">
    <source>
        <dbReference type="EMBL" id="ONI37890.1"/>
    </source>
</evidence>
<name>A0ACC8X7W7_9FIRM</name>
<organism evidence="1 2">
    <name type="scientific">Candidatus Epulonipiscium fishelsonii</name>
    <dbReference type="NCBI Taxonomy" id="77094"/>
    <lineage>
        <taxon>Bacteria</taxon>
        <taxon>Bacillati</taxon>
        <taxon>Bacillota</taxon>
        <taxon>Clostridia</taxon>
        <taxon>Lachnospirales</taxon>
        <taxon>Lachnospiraceae</taxon>
        <taxon>Candidatus Epulonipiscium</taxon>
    </lineage>
</organism>
<dbReference type="Proteomes" id="UP000188605">
    <property type="component" value="Unassembled WGS sequence"/>
</dbReference>
<keyword evidence="2" id="KW-1185">Reference proteome</keyword>
<protein>
    <submittedName>
        <fullName evidence="1">Uncharacterized protein</fullName>
    </submittedName>
</protein>